<evidence type="ECO:0000313" key="3">
    <source>
        <dbReference type="Proteomes" id="UP000316598"/>
    </source>
</evidence>
<proteinExistence type="predicted"/>
<accession>A0A5C5WV62</accession>
<feature type="chain" id="PRO_5022853169" description="HEAT repeat protein" evidence="1">
    <location>
        <begin position="28"/>
        <end position="378"/>
    </location>
</feature>
<dbReference type="OrthoDB" id="212892at2"/>
<dbReference type="AlphaFoldDB" id="A0A5C5WV62"/>
<evidence type="ECO:0000256" key="1">
    <source>
        <dbReference type="SAM" id="SignalP"/>
    </source>
</evidence>
<feature type="signal peptide" evidence="1">
    <location>
        <begin position="1"/>
        <end position="27"/>
    </location>
</feature>
<keyword evidence="1" id="KW-0732">Signal</keyword>
<name>A0A5C5WV62_9BACT</name>
<reference evidence="2 3" key="1">
    <citation type="submission" date="2019-02" db="EMBL/GenBank/DDBJ databases">
        <title>Deep-cultivation of Planctomycetes and their phenomic and genomic characterization uncovers novel biology.</title>
        <authorList>
            <person name="Wiegand S."/>
            <person name="Jogler M."/>
            <person name="Boedeker C."/>
            <person name="Pinto D."/>
            <person name="Vollmers J."/>
            <person name="Rivas-Marin E."/>
            <person name="Kohn T."/>
            <person name="Peeters S.H."/>
            <person name="Heuer A."/>
            <person name="Rast P."/>
            <person name="Oberbeckmann S."/>
            <person name="Bunk B."/>
            <person name="Jeske O."/>
            <person name="Meyerdierks A."/>
            <person name="Storesund J.E."/>
            <person name="Kallscheuer N."/>
            <person name="Luecker S."/>
            <person name="Lage O.M."/>
            <person name="Pohl T."/>
            <person name="Merkel B.J."/>
            <person name="Hornburger P."/>
            <person name="Mueller R.-W."/>
            <person name="Bruemmer F."/>
            <person name="Labrenz M."/>
            <person name="Spormann A.M."/>
            <person name="Op Den Camp H."/>
            <person name="Overmann J."/>
            <person name="Amann R."/>
            <person name="Jetten M.S.M."/>
            <person name="Mascher T."/>
            <person name="Medema M.H."/>
            <person name="Devos D.P."/>
            <person name="Kaster A.-K."/>
            <person name="Ovreas L."/>
            <person name="Rohde M."/>
            <person name="Galperin M.Y."/>
            <person name="Jogler C."/>
        </authorList>
    </citation>
    <scope>NUCLEOTIDE SEQUENCE [LARGE SCALE GENOMIC DNA]</scope>
    <source>
        <strain evidence="2 3">Pla22</strain>
    </source>
</reference>
<dbReference type="Proteomes" id="UP000316598">
    <property type="component" value="Unassembled WGS sequence"/>
</dbReference>
<keyword evidence="3" id="KW-1185">Reference proteome</keyword>
<gene>
    <name evidence="2" type="ORF">Pla22_16250</name>
</gene>
<dbReference type="EMBL" id="SJPI01000001">
    <property type="protein sequence ID" value="TWT53991.1"/>
    <property type="molecule type" value="Genomic_DNA"/>
</dbReference>
<protein>
    <recommendedName>
        <fullName evidence="4">HEAT repeat protein</fullName>
    </recommendedName>
</protein>
<evidence type="ECO:0000313" key="2">
    <source>
        <dbReference type="EMBL" id="TWT53991.1"/>
    </source>
</evidence>
<sequence length="378" mass="41672" precursor="true">MVTKRCMLAYLFSLTLSMCVGTSVSNALDPSQAIEVIVNVGARGEGFDEARIAANELRSLPSSEVIAVLEAMSEASPVGRNWLRGIANDIVRKSGPVSVEVLATYVRDTSNDPDGRDFAITLIEDQSPQLALQLIRQGLNDPSLLIRERAVAEAMKQTKGLVDQEPEQAIERYRQTLAAARNPKQVSELLKALTDLGQDVTTAEAFSMISSWQVIGPFDNRDGVGFDRAYEPEADFTDDAKIDFEQVLDGKNGDVKWETLSATNDEGELNLAEHYEKEKGAVAYAYTEFTSTSNQPAQIRLGCVNANKVWLNGEQVMANKVYHSGSMIDQYIANVELKSGSNRILVKVCQNEQTQPWAQDWKFQCRITDLTGKGLTSH</sequence>
<dbReference type="RefSeq" id="WP_146514113.1">
    <property type="nucleotide sequence ID" value="NZ_SJPI01000001.1"/>
</dbReference>
<evidence type="ECO:0008006" key="4">
    <source>
        <dbReference type="Google" id="ProtNLM"/>
    </source>
</evidence>
<organism evidence="2 3">
    <name type="scientific">Rubripirellula amarantea</name>
    <dbReference type="NCBI Taxonomy" id="2527999"/>
    <lineage>
        <taxon>Bacteria</taxon>
        <taxon>Pseudomonadati</taxon>
        <taxon>Planctomycetota</taxon>
        <taxon>Planctomycetia</taxon>
        <taxon>Pirellulales</taxon>
        <taxon>Pirellulaceae</taxon>
        <taxon>Rubripirellula</taxon>
    </lineage>
</organism>
<comment type="caution">
    <text evidence="2">The sequence shown here is derived from an EMBL/GenBank/DDBJ whole genome shotgun (WGS) entry which is preliminary data.</text>
</comment>